<accession>A0A2A9NFS4</accession>
<sequence>MAASSNEIGDIFYPNNPRRRGRVAQLRGDINFDCEQFYLAKELRQDLLRELKPKLGNLLKKYGYHTPEELEDEVKKILKGVDLEEYKKISKEVNRKDEFTAAMLQVAGVIAVKTGIFLSSEVVLCSVASGAALTAFGIINGVPGILDNLASLFELWLDDPDISGNDKIMNRKMRVEFAKDYSKSKRSHVVKYLVERDMERHAWTKEDPNWRSGREDILSNPAEFSLSSQYFFTNKAGYYIDDVAMSRQVSELGEIEDLVESPATVTINYTSPQKSGTLELMFLTSDETSLQALDQDVCIFSFSGGFILGSAVSFQNNKWLFTYESALDENRDLGSEDPKLLKYTFILVNLRTHEFIEGCKITVVSHSTD</sequence>
<gene>
    <name evidence="1" type="ORF">AMATHDRAFT_50912</name>
</gene>
<dbReference type="Proteomes" id="UP000242287">
    <property type="component" value="Unassembled WGS sequence"/>
</dbReference>
<proteinExistence type="predicted"/>
<keyword evidence="2" id="KW-1185">Reference proteome</keyword>
<evidence type="ECO:0000313" key="2">
    <source>
        <dbReference type="Proteomes" id="UP000242287"/>
    </source>
</evidence>
<reference evidence="1 2" key="1">
    <citation type="submission" date="2014-02" db="EMBL/GenBank/DDBJ databases">
        <title>Transposable element dynamics among asymbiotic and ectomycorrhizal Amanita fungi.</title>
        <authorList>
            <consortium name="DOE Joint Genome Institute"/>
            <person name="Hess J."/>
            <person name="Skrede I."/>
            <person name="Wolfe B."/>
            <person name="LaButti K."/>
            <person name="Ohm R.A."/>
            <person name="Grigoriev I.V."/>
            <person name="Pringle A."/>
        </authorList>
    </citation>
    <scope>NUCLEOTIDE SEQUENCE [LARGE SCALE GENOMIC DNA]</scope>
    <source>
        <strain evidence="1 2">SKay4041</strain>
    </source>
</reference>
<protein>
    <submittedName>
        <fullName evidence="1">Uncharacterized protein</fullName>
    </submittedName>
</protein>
<name>A0A2A9NFS4_9AGAR</name>
<dbReference type="AlphaFoldDB" id="A0A2A9NFS4"/>
<dbReference type="EMBL" id="KZ302174">
    <property type="protein sequence ID" value="PFH46616.1"/>
    <property type="molecule type" value="Genomic_DNA"/>
</dbReference>
<evidence type="ECO:0000313" key="1">
    <source>
        <dbReference type="EMBL" id="PFH46616.1"/>
    </source>
</evidence>
<organism evidence="1 2">
    <name type="scientific">Amanita thiersii Skay4041</name>
    <dbReference type="NCBI Taxonomy" id="703135"/>
    <lineage>
        <taxon>Eukaryota</taxon>
        <taxon>Fungi</taxon>
        <taxon>Dikarya</taxon>
        <taxon>Basidiomycota</taxon>
        <taxon>Agaricomycotina</taxon>
        <taxon>Agaricomycetes</taxon>
        <taxon>Agaricomycetidae</taxon>
        <taxon>Agaricales</taxon>
        <taxon>Pluteineae</taxon>
        <taxon>Amanitaceae</taxon>
        <taxon>Amanita</taxon>
    </lineage>
</organism>
<dbReference type="OrthoDB" id="3049275at2759"/>